<gene>
    <name evidence="3" type="ORF">T4E_64</name>
</gene>
<evidence type="ECO:0000313" key="4">
    <source>
        <dbReference type="Proteomes" id="UP000054815"/>
    </source>
</evidence>
<organism evidence="3 4">
    <name type="scientific">Trichinella pseudospiralis</name>
    <name type="common">Parasitic roundworm</name>
    <dbReference type="NCBI Taxonomy" id="6337"/>
    <lineage>
        <taxon>Eukaryota</taxon>
        <taxon>Metazoa</taxon>
        <taxon>Ecdysozoa</taxon>
        <taxon>Nematoda</taxon>
        <taxon>Enoplea</taxon>
        <taxon>Dorylaimia</taxon>
        <taxon>Trichinellida</taxon>
        <taxon>Trichinellidae</taxon>
        <taxon>Trichinella</taxon>
    </lineage>
</organism>
<name>A0A0V0Y972_TRIPS</name>
<evidence type="ECO:0000313" key="3">
    <source>
        <dbReference type="EMBL" id="KRX96929.1"/>
    </source>
</evidence>
<dbReference type="EMBL" id="JYDU01000038">
    <property type="protein sequence ID" value="KRX96929.1"/>
    <property type="molecule type" value="Genomic_DNA"/>
</dbReference>
<keyword evidence="2" id="KW-0472">Membrane</keyword>
<keyword evidence="2" id="KW-1133">Transmembrane helix</keyword>
<comment type="caution">
    <text evidence="3">The sequence shown here is derived from an EMBL/GenBank/DDBJ whole genome shotgun (WGS) entry which is preliminary data.</text>
</comment>
<keyword evidence="2" id="KW-0812">Transmembrane</keyword>
<dbReference type="AlphaFoldDB" id="A0A0V0Y972"/>
<feature type="region of interest" description="Disordered" evidence="1">
    <location>
        <begin position="223"/>
        <end position="243"/>
    </location>
</feature>
<proteinExistence type="predicted"/>
<dbReference type="Proteomes" id="UP000054815">
    <property type="component" value="Unassembled WGS sequence"/>
</dbReference>
<sequence length="276" mass="30169">MRKKNKATVGRPVLEDEEGGKGAAGPCNVPGFSSSCFLFSSGRSDVTALTSAPPDLPVLGSFGATAGNCGPDAVTLLRSGQGTADVRYYHLVSIFHRLGQHRPNGSIASVHVQNKRSGEIRVSKYRGAHQQVLQRCEGSLLAGSPLPFLIFPCEFMEWACDTGKVLDEPPSWFFSSTFGKVNRSYRCVTWLSLPSFVSLLLSCLFSAPYLLFLSSFNNDRGSNPVEARNEPARESGTLHTQQQQNAISKYSIMICRVSNNAHFVPDFYKKEAKPLV</sequence>
<reference evidence="3 4" key="1">
    <citation type="submission" date="2015-01" db="EMBL/GenBank/DDBJ databases">
        <title>Evolution of Trichinella species and genotypes.</title>
        <authorList>
            <person name="Korhonen P.K."/>
            <person name="Edoardo P."/>
            <person name="Giuseppe L.R."/>
            <person name="Gasser R.B."/>
        </authorList>
    </citation>
    <scope>NUCLEOTIDE SEQUENCE [LARGE SCALE GENOMIC DNA]</scope>
    <source>
        <strain evidence="3">ISS141</strain>
    </source>
</reference>
<evidence type="ECO:0000256" key="1">
    <source>
        <dbReference type="SAM" id="MobiDB-lite"/>
    </source>
</evidence>
<evidence type="ECO:0000256" key="2">
    <source>
        <dbReference type="SAM" id="Phobius"/>
    </source>
</evidence>
<protein>
    <submittedName>
        <fullName evidence="3">Uncharacterized protein</fullName>
    </submittedName>
</protein>
<accession>A0A0V0Y972</accession>
<feature type="region of interest" description="Disordered" evidence="1">
    <location>
        <begin position="1"/>
        <end position="22"/>
    </location>
</feature>
<feature type="transmembrane region" description="Helical" evidence="2">
    <location>
        <begin position="190"/>
        <end position="212"/>
    </location>
</feature>